<evidence type="ECO:0000313" key="5">
    <source>
        <dbReference type="Proteomes" id="UP000095280"/>
    </source>
</evidence>
<protein>
    <submittedName>
        <fullName evidence="6">Nuclear pore complex protein</fullName>
    </submittedName>
</protein>
<dbReference type="PANTHER" id="PTHR31344:SF0">
    <property type="entry name" value="NUCLEAR PORE COMPLEX PROTEIN NUP205"/>
    <property type="match status" value="1"/>
</dbReference>
<evidence type="ECO:0000313" key="6">
    <source>
        <dbReference type="WBParaSite" id="maker-unitig_2025-snap-gene-0.3-mRNA-1"/>
    </source>
</evidence>
<accession>A0A1I8F4H0</accession>
<dbReference type="InterPro" id="IPR021827">
    <property type="entry name" value="Nup186/Nup192/Nup205"/>
</dbReference>
<comment type="similarity">
    <text evidence="2">Belongs to the NUP186/NUP192/NUP205 family.</text>
</comment>
<keyword evidence="3" id="KW-0813">Transport</keyword>
<dbReference type="Pfam" id="PF11894">
    <property type="entry name" value="Nup192"/>
    <property type="match status" value="1"/>
</dbReference>
<dbReference type="GO" id="GO:0017056">
    <property type="term" value="F:structural constituent of nuclear pore"/>
    <property type="evidence" value="ECO:0007669"/>
    <property type="project" value="TreeGrafter"/>
</dbReference>
<keyword evidence="4" id="KW-0539">Nucleus</keyword>
<name>A0A1I8F4H0_9PLAT</name>
<dbReference type="Proteomes" id="UP000095280">
    <property type="component" value="Unplaced"/>
</dbReference>
<reference evidence="6" key="1">
    <citation type="submission" date="2016-11" db="UniProtKB">
        <authorList>
            <consortium name="WormBaseParasite"/>
        </authorList>
    </citation>
    <scope>IDENTIFICATION</scope>
</reference>
<proteinExistence type="inferred from homology"/>
<evidence type="ECO:0000256" key="3">
    <source>
        <dbReference type="ARBA" id="ARBA00022448"/>
    </source>
</evidence>
<dbReference type="GO" id="GO:0044611">
    <property type="term" value="C:nuclear pore inner ring"/>
    <property type="evidence" value="ECO:0007669"/>
    <property type="project" value="TreeGrafter"/>
</dbReference>
<keyword evidence="5" id="KW-1185">Reference proteome</keyword>
<evidence type="ECO:0000256" key="2">
    <source>
        <dbReference type="ARBA" id="ARBA00005892"/>
    </source>
</evidence>
<organism evidence="5 6">
    <name type="scientific">Macrostomum lignano</name>
    <dbReference type="NCBI Taxonomy" id="282301"/>
    <lineage>
        <taxon>Eukaryota</taxon>
        <taxon>Metazoa</taxon>
        <taxon>Spiralia</taxon>
        <taxon>Lophotrochozoa</taxon>
        <taxon>Platyhelminthes</taxon>
        <taxon>Rhabditophora</taxon>
        <taxon>Macrostomorpha</taxon>
        <taxon>Macrostomida</taxon>
        <taxon>Macrostomidae</taxon>
        <taxon>Macrostomum</taxon>
    </lineage>
</organism>
<comment type="subcellular location">
    <subcellularLocation>
        <location evidence="1">Nucleus</location>
    </subcellularLocation>
</comment>
<dbReference type="GO" id="GO:0006999">
    <property type="term" value="P:nuclear pore organization"/>
    <property type="evidence" value="ECO:0007669"/>
    <property type="project" value="TreeGrafter"/>
</dbReference>
<sequence length="256" mass="28611">MWTSQKSLNSLVHSVIAEGRTDRAYEFDAELKKARPNFHALLKNPPKTAADRELVRKAANQPITVRLIQQKICLSDDFIEEAIIVSDLFELNEMAAVELLLTAEGQQPSYPDLTRGLVAVLLYYDQQRCIVDTLRCLIEAREGRRWTVDSVTASPEVAKTINDVTASLWRDGLLGAILDLLPAANERLAAAKLEEQRALGNARHRRQFGALQSQVRHCLADCVFLWACQTPLGVEDLLAVMRFLQRDLPPAPAAID</sequence>
<dbReference type="AlphaFoldDB" id="A0A1I8F4H0"/>
<evidence type="ECO:0000256" key="1">
    <source>
        <dbReference type="ARBA" id="ARBA00004123"/>
    </source>
</evidence>
<evidence type="ECO:0000256" key="4">
    <source>
        <dbReference type="ARBA" id="ARBA00023242"/>
    </source>
</evidence>
<dbReference type="PANTHER" id="PTHR31344">
    <property type="entry name" value="NUCLEAR PORE COMPLEX PROTEIN NUP205"/>
    <property type="match status" value="1"/>
</dbReference>
<dbReference type="WBParaSite" id="maker-unitig_2025-snap-gene-0.3-mRNA-1">
    <property type="protein sequence ID" value="maker-unitig_2025-snap-gene-0.3-mRNA-1"/>
    <property type="gene ID" value="maker-unitig_2025-snap-gene-0.3"/>
</dbReference>